<evidence type="ECO:0000256" key="3">
    <source>
        <dbReference type="ARBA" id="ARBA00023002"/>
    </source>
</evidence>
<dbReference type="PROSITE" id="PS00079">
    <property type="entry name" value="MULTICOPPER_OXIDASE1"/>
    <property type="match status" value="1"/>
</dbReference>
<dbReference type="Pfam" id="PF07732">
    <property type="entry name" value="Cu-oxidase_3"/>
    <property type="match status" value="1"/>
</dbReference>
<protein>
    <recommendedName>
        <fullName evidence="11">L-ascorbate oxidase</fullName>
    </recommendedName>
</protein>
<evidence type="ECO:0000259" key="6">
    <source>
        <dbReference type="Pfam" id="PF00394"/>
    </source>
</evidence>
<dbReference type="InterPro" id="IPR045087">
    <property type="entry name" value="Cu-oxidase_fam"/>
</dbReference>
<reference evidence="9 10" key="1">
    <citation type="submission" date="2023-01" db="EMBL/GenBank/DDBJ databases">
        <title>Analysis of 21 Apiospora genomes using comparative genomics revels a genus with tremendous synthesis potential of carbohydrate active enzymes and secondary metabolites.</title>
        <authorList>
            <person name="Sorensen T."/>
        </authorList>
    </citation>
    <scope>NUCLEOTIDE SEQUENCE [LARGE SCALE GENOMIC DNA]</scope>
    <source>
        <strain evidence="9 10">CBS 24483</strain>
    </source>
</reference>
<dbReference type="CDD" id="cd13895">
    <property type="entry name" value="CuRO_3_AAO_like_2"/>
    <property type="match status" value="1"/>
</dbReference>
<comment type="caution">
    <text evidence="9">The sequence shown here is derived from an EMBL/GenBank/DDBJ whole genome shotgun (WGS) entry which is preliminary data.</text>
</comment>
<dbReference type="CDD" id="cd13873">
    <property type="entry name" value="CuRO_2_AAO_like_2"/>
    <property type="match status" value="1"/>
</dbReference>
<proteinExistence type="inferred from homology"/>
<evidence type="ECO:0000259" key="8">
    <source>
        <dbReference type="Pfam" id="PF07732"/>
    </source>
</evidence>
<evidence type="ECO:0000256" key="2">
    <source>
        <dbReference type="ARBA" id="ARBA00022723"/>
    </source>
</evidence>
<dbReference type="Proteomes" id="UP001391051">
    <property type="component" value="Unassembled WGS sequence"/>
</dbReference>
<dbReference type="NCBIfam" id="TIGR03390">
    <property type="entry name" value="ascorbOXfungal"/>
    <property type="match status" value="1"/>
</dbReference>
<dbReference type="EMBL" id="JAQQWE010000005">
    <property type="protein sequence ID" value="KAK7950880.1"/>
    <property type="molecule type" value="Genomic_DNA"/>
</dbReference>
<evidence type="ECO:0000256" key="1">
    <source>
        <dbReference type="ARBA" id="ARBA00010609"/>
    </source>
</evidence>
<dbReference type="Gene3D" id="2.60.40.420">
    <property type="entry name" value="Cupredoxins - blue copper proteins"/>
    <property type="match status" value="3"/>
</dbReference>
<keyword evidence="5" id="KW-0732">Signal</keyword>
<evidence type="ECO:0000259" key="7">
    <source>
        <dbReference type="Pfam" id="PF07731"/>
    </source>
</evidence>
<dbReference type="GeneID" id="92075892"/>
<feature type="domain" description="Plastocyanin-like" evidence="7">
    <location>
        <begin position="443"/>
        <end position="588"/>
    </location>
</feature>
<accession>A0ABR1QBH5</accession>
<evidence type="ECO:0000313" key="10">
    <source>
        <dbReference type="Proteomes" id="UP001391051"/>
    </source>
</evidence>
<dbReference type="RefSeq" id="XP_066698942.1">
    <property type="nucleotide sequence ID" value="XM_066842830.1"/>
</dbReference>
<dbReference type="Pfam" id="PF07731">
    <property type="entry name" value="Cu-oxidase_2"/>
    <property type="match status" value="1"/>
</dbReference>
<feature type="signal peptide" evidence="5">
    <location>
        <begin position="1"/>
        <end position="23"/>
    </location>
</feature>
<evidence type="ECO:0000256" key="5">
    <source>
        <dbReference type="SAM" id="SignalP"/>
    </source>
</evidence>
<evidence type="ECO:0000256" key="4">
    <source>
        <dbReference type="ARBA" id="ARBA00023008"/>
    </source>
</evidence>
<dbReference type="InterPro" id="IPR011706">
    <property type="entry name" value="Cu-oxidase_C"/>
</dbReference>
<dbReference type="InterPro" id="IPR017762">
    <property type="entry name" value="Multicopper_oxidase_fun"/>
</dbReference>
<dbReference type="SUPFAM" id="SSF49503">
    <property type="entry name" value="Cupredoxins"/>
    <property type="match status" value="3"/>
</dbReference>
<feature type="domain" description="Plastocyanin-like" evidence="8">
    <location>
        <begin position="47"/>
        <end position="160"/>
    </location>
</feature>
<dbReference type="PROSITE" id="PS00080">
    <property type="entry name" value="MULTICOPPER_OXIDASE2"/>
    <property type="match status" value="1"/>
</dbReference>
<feature type="domain" description="Plastocyanin-like" evidence="6">
    <location>
        <begin position="174"/>
        <end position="331"/>
    </location>
</feature>
<dbReference type="InterPro" id="IPR033138">
    <property type="entry name" value="Cu_oxidase_CS"/>
</dbReference>
<dbReference type="InterPro" id="IPR011707">
    <property type="entry name" value="Cu-oxidase-like_N"/>
</dbReference>
<gene>
    <name evidence="9" type="ORF">PG986_006608</name>
</gene>
<dbReference type="Pfam" id="PF00394">
    <property type="entry name" value="Cu-oxidase"/>
    <property type="match status" value="1"/>
</dbReference>
<keyword evidence="4" id="KW-0186">Copper</keyword>
<keyword evidence="3" id="KW-0560">Oxidoreductase</keyword>
<feature type="chain" id="PRO_5046109894" description="L-ascorbate oxidase" evidence="5">
    <location>
        <begin position="24"/>
        <end position="632"/>
    </location>
</feature>
<dbReference type="InterPro" id="IPR002355">
    <property type="entry name" value="Cu_oxidase_Cu_BS"/>
</dbReference>
<dbReference type="InterPro" id="IPR035666">
    <property type="entry name" value="MCO_CuRO_3"/>
</dbReference>
<dbReference type="PANTHER" id="PTHR11709">
    <property type="entry name" value="MULTI-COPPER OXIDASE"/>
    <property type="match status" value="1"/>
</dbReference>
<name>A0ABR1QBH5_9PEZI</name>
<dbReference type="PANTHER" id="PTHR11709:SF394">
    <property type="entry name" value="FI03373P-RELATED"/>
    <property type="match status" value="1"/>
</dbReference>
<evidence type="ECO:0008006" key="11">
    <source>
        <dbReference type="Google" id="ProtNLM"/>
    </source>
</evidence>
<evidence type="ECO:0000313" key="9">
    <source>
        <dbReference type="EMBL" id="KAK7950880.1"/>
    </source>
</evidence>
<organism evidence="9 10">
    <name type="scientific">Apiospora aurea</name>
    <dbReference type="NCBI Taxonomy" id="335848"/>
    <lineage>
        <taxon>Eukaryota</taxon>
        <taxon>Fungi</taxon>
        <taxon>Dikarya</taxon>
        <taxon>Ascomycota</taxon>
        <taxon>Pezizomycotina</taxon>
        <taxon>Sordariomycetes</taxon>
        <taxon>Xylariomycetidae</taxon>
        <taxon>Amphisphaeriales</taxon>
        <taxon>Apiosporaceae</taxon>
        <taxon>Apiospora</taxon>
    </lineage>
</organism>
<comment type="similarity">
    <text evidence="1">Belongs to the multicopper oxidase family.</text>
</comment>
<keyword evidence="2" id="KW-0479">Metal-binding</keyword>
<dbReference type="InterPro" id="IPR008972">
    <property type="entry name" value="Cupredoxin"/>
</dbReference>
<sequence length="632" mass="68646">MGWLKGGLLLSGCITGLLQPCAAVAAGAQGPVSHGGAWEPEYILVATAQNITINCESRYSVVFNGTSPGPVLHLQEGKTTWVRVYNQMTDKNITTHWHGLSQRTAPFSDGTPLVSQWPIAPGNYFDYEIRPEVGDAGTYFYHSHVGFQAVTAHGALIVDEADGAKPPYDYDGDIAILVSDYYRKQDDVIEAGLVANPFVWMGEPNAVLVNGRSGNAPFGNAAGASCQPHIITVEPGKTYRLRFTGGTALSFVMLGIEDHAELTIIEADGQYTEPATTDRIQMGSGQRFSALLKTKTEEQLQAGGGKASYWIRYETRDRPSLPSGYALLQYKTTSKSAGSNQTVGCHRLPASLPATSPVKLPTDLTEYTTWMEYTLESLAPKSKFPTLAEVTRTVVITMNQVVVDGFYNGSINGMLQWDSNNLSWQEAKLSAQNYEPYLVKAYKTGQTPNYDAAVANGGWDPATKAFPARVGEVLDIVWQSNSGPTGGWDVHPMHAHGEHFWDLGSGNGTYDAAANERAHFGPGPGNSTGYVPALRDTTQLYRYAAKGSANYTAGWRAWRIRVTEDNVGAWMMHCHVLGHMVMGMQTVWVFGGAADMLAQIPAPYVNGYLDYGGDAYGNDSYDPLVVPWFGKS</sequence>
<keyword evidence="10" id="KW-1185">Reference proteome</keyword>
<dbReference type="InterPro" id="IPR001117">
    <property type="entry name" value="Cu-oxidase_2nd"/>
</dbReference>